<organism evidence="2 3">
    <name type="scientific">Sphingomonas leidyi</name>
    <dbReference type="NCBI Taxonomy" id="68569"/>
    <lineage>
        <taxon>Bacteria</taxon>
        <taxon>Pseudomonadati</taxon>
        <taxon>Pseudomonadota</taxon>
        <taxon>Alphaproteobacteria</taxon>
        <taxon>Sphingomonadales</taxon>
        <taxon>Sphingomonadaceae</taxon>
        <taxon>Sphingomonas</taxon>
    </lineage>
</organism>
<gene>
    <name evidence="2" type="ORF">FHR20_003461</name>
</gene>
<keyword evidence="3" id="KW-1185">Reference proteome</keyword>
<accession>A0A7X5V2A7</accession>
<evidence type="ECO:0000256" key="1">
    <source>
        <dbReference type="SAM" id="SignalP"/>
    </source>
</evidence>
<protein>
    <submittedName>
        <fullName evidence="2">PelA/Pel-15E family pectate lyase</fullName>
    </submittedName>
</protein>
<dbReference type="Proteomes" id="UP000564677">
    <property type="component" value="Unassembled WGS sequence"/>
</dbReference>
<name>A0A7X5V2A7_9SPHN</name>
<dbReference type="Pfam" id="PF09492">
    <property type="entry name" value="Pec_lyase"/>
    <property type="match status" value="1"/>
</dbReference>
<proteinExistence type="predicted"/>
<keyword evidence="2" id="KW-0456">Lyase</keyword>
<dbReference type="NCBIfam" id="TIGR02474">
    <property type="entry name" value="pec_lyase"/>
    <property type="match status" value="1"/>
</dbReference>
<dbReference type="SUPFAM" id="SSF81853">
    <property type="entry name" value="Family 10 polysaccharide lyase"/>
    <property type="match status" value="1"/>
</dbReference>
<dbReference type="InterPro" id="IPR012669">
    <property type="entry name" value="Pectate_lyase"/>
</dbReference>
<reference evidence="2 3" key="1">
    <citation type="submission" date="2020-03" db="EMBL/GenBank/DDBJ databases">
        <title>Genomic Encyclopedia of Type Strains, Phase IV (KMG-IV): sequencing the most valuable type-strain genomes for metagenomic binning, comparative biology and taxonomic classification.</title>
        <authorList>
            <person name="Goeker M."/>
        </authorList>
    </citation>
    <scope>NUCLEOTIDE SEQUENCE [LARGE SCALE GENOMIC DNA]</scope>
    <source>
        <strain evidence="2 3">DSM 4733</strain>
    </source>
</reference>
<sequence length="427" mass="45679">MIRIAKIALLAAAAMTPVAYAAVEVIGQMTPAAPITEARIAALPKAEQGAWTTYLARSRALMAADKAALAAERRGLAEIPAPPPSGKSGGSGMSANLAAAFYATPEARRVADNIVSFQTPAGGWGKNVDRDGPVRVKGQHYVPVEHLPANARTGDDEAWSYVGTIDNNATTSELRFLARVQSMAPGAEGEGYRAAFLKGVRYLLGAQFPNGGWPQIYPLQGGYHDALTYNDDALSSVVTVLAEVARRRDDYAFVPEALAAEARAACDKAIRLILATQVVVDGKRTIWGQQHDALTLAPAGARNFEPAALSSDESADLLIFLMKQAGRSPAVEAAVRDGVAWIEAHAIRGVAFEKGPDGRKLVDKPGAGPIWSRYYDIRTGKPIFGDRDRSIHTDVNALSQERRNGYSWYNAGPAKALVAYEKWAGRK</sequence>
<evidence type="ECO:0000313" key="2">
    <source>
        <dbReference type="EMBL" id="NIJ66488.1"/>
    </source>
</evidence>
<dbReference type="EMBL" id="JAASQV010000003">
    <property type="protein sequence ID" value="NIJ66488.1"/>
    <property type="molecule type" value="Genomic_DNA"/>
</dbReference>
<comment type="caution">
    <text evidence="2">The sequence shown here is derived from an EMBL/GenBank/DDBJ whole genome shotgun (WGS) entry which is preliminary data.</text>
</comment>
<dbReference type="GO" id="GO:0016829">
    <property type="term" value="F:lyase activity"/>
    <property type="evidence" value="ECO:0007669"/>
    <property type="project" value="UniProtKB-KW"/>
</dbReference>
<feature type="chain" id="PRO_5030984338" evidence="1">
    <location>
        <begin position="22"/>
        <end position="427"/>
    </location>
</feature>
<evidence type="ECO:0000313" key="3">
    <source>
        <dbReference type="Proteomes" id="UP000564677"/>
    </source>
</evidence>
<keyword evidence="1" id="KW-0732">Signal</keyword>
<dbReference type="RefSeq" id="WP_167300817.1">
    <property type="nucleotide sequence ID" value="NZ_JAASQV010000003.1"/>
</dbReference>
<feature type="signal peptide" evidence="1">
    <location>
        <begin position="1"/>
        <end position="21"/>
    </location>
</feature>
<dbReference type="Gene3D" id="1.50.10.20">
    <property type="match status" value="1"/>
</dbReference>
<dbReference type="AlphaFoldDB" id="A0A7X5V2A7"/>